<dbReference type="Proteomes" id="UP000034749">
    <property type="component" value="Unassembled WGS sequence"/>
</dbReference>
<dbReference type="InterPro" id="IPR005835">
    <property type="entry name" value="NTP_transferase_dom"/>
</dbReference>
<dbReference type="Pfam" id="PF00483">
    <property type="entry name" value="NTP_transferase"/>
    <property type="match status" value="1"/>
</dbReference>
<protein>
    <submittedName>
        <fullName evidence="3">Nucleotidyl transferase</fullName>
    </submittedName>
</protein>
<dbReference type="AlphaFoldDB" id="A0A0G0TRA4"/>
<gene>
    <name evidence="3" type="ORF">UU24_C0006G0007</name>
</gene>
<dbReference type="InterPro" id="IPR050486">
    <property type="entry name" value="Mannose-1P_guanyltransferase"/>
</dbReference>
<name>A0A0G0TRA4_9BACT</name>
<reference evidence="3 4" key="1">
    <citation type="journal article" date="2015" name="Nature">
        <title>rRNA introns, odd ribosomes, and small enigmatic genomes across a large radiation of phyla.</title>
        <authorList>
            <person name="Brown C.T."/>
            <person name="Hug L.A."/>
            <person name="Thomas B.C."/>
            <person name="Sharon I."/>
            <person name="Castelle C.J."/>
            <person name="Singh A."/>
            <person name="Wilkins M.J."/>
            <person name="Williams K.H."/>
            <person name="Banfield J.F."/>
        </authorList>
    </citation>
    <scope>NUCLEOTIDE SEQUENCE [LARGE SCALE GENOMIC DNA]</scope>
</reference>
<keyword evidence="1" id="KW-0129">CBS domain</keyword>
<dbReference type="InterPro" id="IPR000644">
    <property type="entry name" value="CBS_dom"/>
</dbReference>
<dbReference type="InterPro" id="IPR029044">
    <property type="entry name" value="Nucleotide-diphossugar_trans"/>
</dbReference>
<dbReference type="EMBL" id="LBZW01000006">
    <property type="protein sequence ID" value="KKR79513.1"/>
    <property type="molecule type" value="Genomic_DNA"/>
</dbReference>
<dbReference type="PROSITE" id="PS51371">
    <property type="entry name" value="CBS"/>
    <property type="match status" value="1"/>
</dbReference>
<evidence type="ECO:0000313" key="4">
    <source>
        <dbReference type="Proteomes" id="UP000034749"/>
    </source>
</evidence>
<dbReference type="GO" id="GO:0016740">
    <property type="term" value="F:transferase activity"/>
    <property type="evidence" value="ECO:0007669"/>
    <property type="project" value="UniProtKB-KW"/>
</dbReference>
<dbReference type="InterPro" id="IPR046342">
    <property type="entry name" value="CBS_dom_sf"/>
</dbReference>
<feature type="domain" description="CBS" evidence="2">
    <location>
        <begin position="1"/>
        <end position="63"/>
    </location>
</feature>
<dbReference type="PANTHER" id="PTHR22572">
    <property type="entry name" value="SUGAR-1-PHOSPHATE GUANYL TRANSFERASE"/>
    <property type="match status" value="1"/>
</dbReference>
<evidence type="ECO:0000259" key="2">
    <source>
        <dbReference type="PROSITE" id="PS51371"/>
    </source>
</evidence>
<dbReference type="SUPFAM" id="SSF54631">
    <property type="entry name" value="CBS-domain pair"/>
    <property type="match status" value="1"/>
</dbReference>
<evidence type="ECO:0000313" key="3">
    <source>
        <dbReference type="EMBL" id="KKR79513.1"/>
    </source>
</evidence>
<proteinExistence type="predicted"/>
<dbReference type="Gene3D" id="3.10.580.10">
    <property type="entry name" value="CBS-domain"/>
    <property type="match status" value="1"/>
</dbReference>
<dbReference type="Gene3D" id="3.90.550.10">
    <property type="entry name" value="Spore Coat Polysaccharide Biosynthesis Protein SpsA, Chain A"/>
    <property type="match status" value="1"/>
</dbReference>
<accession>A0A0G0TRA4</accession>
<comment type="caution">
    <text evidence="3">The sequence shown here is derived from an EMBL/GenBank/DDBJ whole genome shotgun (WGS) entry which is preliminary data.</text>
</comment>
<dbReference type="SUPFAM" id="SSF53448">
    <property type="entry name" value="Nucleotide-diphospho-sugar transferases"/>
    <property type="match status" value="1"/>
</dbReference>
<sequence>MTDKKQIEKLCIGPDETLLNTMKKLSANSEKILFVINQSKQLIGSITDGDIRRALIRGSNYDIKAVKVMYPKPRYILFDDVHKNQIAKQLFLDEKFPAIPILNHQRQIETILYWYDLFKGNPINKYPRATYSHPIVIMAGGKGVRLNPFTKILPKPLLPVQGVPILKKIMDKFYQEGFTKFIVILNYKKDLIKMYLKENKFPYEIACIEESAYQGTCGGLKKTIPFIDQSFIVTNCDVLLNNYTGDILDWHKNQNADITLVASTKEMIIPYGVLESKNGQFKGIREKPKFTMLINSGVYVFKPNVLDLIGEKEFLNMNTFLERCVKNKKNIAIFPLYEEWFDFGQWRTYKESLCQLKNVSKT</sequence>
<evidence type="ECO:0000256" key="1">
    <source>
        <dbReference type="PROSITE-ProRule" id="PRU00703"/>
    </source>
</evidence>
<organism evidence="3 4">
    <name type="scientific">Candidatus Nomurabacteria bacterium GW2011_GWA2_40_9</name>
    <dbReference type="NCBI Taxonomy" id="1618734"/>
    <lineage>
        <taxon>Bacteria</taxon>
        <taxon>Candidatus Nomuraibacteriota</taxon>
    </lineage>
</organism>
<keyword evidence="3" id="KW-0808">Transferase</keyword>